<keyword evidence="9" id="KW-1185">Reference proteome</keyword>
<dbReference type="EMBL" id="JARIHO010000005">
    <property type="protein sequence ID" value="KAJ7360995.1"/>
    <property type="molecule type" value="Genomic_DNA"/>
</dbReference>
<evidence type="ECO:0000313" key="8">
    <source>
        <dbReference type="EMBL" id="KAJ7360995.1"/>
    </source>
</evidence>
<dbReference type="Proteomes" id="UP001218218">
    <property type="component" value="Unassembled WGS sequence"/>
</dbReference>
<evidence type="ECO:0000256" key="2">
    <source>
        <dbReference type="ARBA" id="ARBA00022857"/>
    </source>
</evidence>
<keyword evidence="3" id="KW-0560">Oxidoreductase</keyword>
<dbReference type="InterPro" id="IPR020471">
    <property type="entry name" value="AKR"/>
</dbReference>
<dbReference type="Gene3D" id="3.20.20.100">
    <property type="entry name" value="NADP-dependent oxidoreductase domain"/>
    <property type="match status" value="1"/>
</dbReference>
<dbReference type="PANTHER" id="PTHR43827">
    <property type="entry name" value="2,5-DIKETO-D-GLUCONIC ACID REDUCTASE"/>
    <property type="match status" value="1"/>
</dbReference>
<dbReference type="GO" id="GO:0016616">
    <property type="term" value="F:oxidoreductase activity, acting on the CH-OH group of donors, NAD or NADP as acceptor"/>
    <property type="evidence" value="ECO:0007669"/>
    <property type="project" value="UniProtKB-ARBA"/>
</dbReference>
<dbReference type="CDD" id="cd19071">
    <property type="entry name" value="AKR_AKR1-5-like"/>
    <property type="match status" value="1"/>
</dbReference>
<feature type="domain" description="NADP-dependent oxidoreductase" evidence="7">
    <location>
        <begin position="23"/>
        <end position="277"/>
    </location>
</feature>
<dbReference type="PIRSF" id="PIRSF000097">
    <property type="entry name" value="AKR"/>
    <property type="match status" value="1"/>
</dbReference>
<dbReference type="PROSITE" id="PS00063">
    <property type="entry name" value="ALDOKETO_REDUCTASE_3"/>
    <property type="match status" value="1"/>
</dbReference>
<evidence type="ECO:0000256" key="6">
    <source>
        <dbReference type="PIRSR" id="PIRSR000097-3"/>
    </source>
</evidence>
<feature type="binding site" evidence="5">
    <location>
        <position position="106"/>
    </location>
    <ligand>
        <name>substrate</name>
    </ligand>
</feature>
<dbReference type="FunFam" id="3.20.20.100:FF:000002">
    <property type="entry name" value="2,5-diketo-D-gluconic acid reductase A"/>
    <property type="match status" value="1"/>
</dbReference>
<evidence type="ECO:0000256" key="3">
    <source>
        <dbReference type="ARBA" id="ARBA00023002"/>
    </source>
</evidence>
<dbReference type="PANTHER" id="PTHR43827:SF3">
    <property type="entry name" value="NADP-DEPENDENT OXIDOREDUCTASE DOMAIN-CONTAINING PROTEIN"/>
    <property type="match status" value="1"/>
</dbReference>
<dbReference type="PROSITE" id="PS51257">
    <property type="entry name" value="PROKAR_LIPOPROTEIN"/>
    <property type="match status" value="1"/>
</dbReference>
<evidence type="ECO:0000256" key="4">
    <source>
        <dbReference type="PIRSR" id="PIRSR000097-1"/>
    </source>
</evidence>
<dbReference type="PRINTS" id="PR00069">
    <property type="entry name" value="ALDKETRDTASE"/>
</dbReference>
<evidence type="ECO:0000313" key="9">
    <source>
        <dbReference type="Proteomes" id="UP001218218"/>
    </source>
</evidence>
<dbReference type="Pfam" id="PF00248">
    <property type="entry name" value="Aldo_ket_red"/>
    <property type="match status" value="1"/>
</dbReference>
<evidence type="ECO:0000256" key="1">
    <source>
        <dbReference type="ARBA" id="ARBA00007905"/>
    </source>
</evidence>
<accession>A0AAD7AJY0</accession>
<dbReference type="PROSITE" id="PS00062">
    <property type="entry name" value="ALDOKETO_REDUCTASE_2"/>
    <property type="match status" value="1"/>
</dbReference>
<comment type="caution">
    <text evidence="8">The sequence shown here is derived from an EMBL/GenBank/DDBJ whole genome shotgun (WGS) entry which is preliminary data.</text>
</comment>
<dbReference type="InterPro" id="IPR018170">
    <property type="entry name" value="Aldo/ket_reductase_CS"/>
</dbReference>
<feature type="active site" description="Proton donor" evidence="4">
    <location>
        <position position="50"/>
    </location>
</feature>
<dbReference type="InterPro" id="IPR023210">
    <property type="entry name" value="NADP_OxRdtase_dom"/>
</dbReference>
<dbReference type="SUPFAM" id="SSF51430">
    <property type="entry name" value="NAD(P)-linked oxidoreductase"/>
    <property type="match status" value="1"/>
</dbReference>
<evidence type="ECO:0000259" key="7">
    <source>
        <dbReference type="Pfam" id="PF00248"/>
    </source>
</evidence>
<dbReference type="InterPro" id="IPR036812">
    <property type="entry name" value="NAD(P)_OxRdtase_dom_sf"/>
</dbReference>
<proteinExistence type="inferred from homology"/>
<sequence>MALKLNNGLLMPSVGVGCWMGLGVASADCYAMVKEALKIGYRHIDTASNYGNEEFVGLAIRESGVPREDLFITTKLDQCDHGRVSDALNESLAKLGVNYIDLYLIHWPQAVISGSSPSDGPCRFSYLSPGRVLQPSESPTIGDTWRDMEKLLDSGRVRSIGVSNFSEKTLTILLEDARIVPAVNQVEMHPLLPQHSLLAFCRAHGIILTAYSPVGKNKFSSDPDVVRIADAHGVTGPQVILSWGVQRGTSVIPKTSNHERLRENMTFIYLSVEEMLVLDRIHEKPGMHRSICGFHSSDLGGSCFGWTYEQLGWSMVEGGVMAH</sequence>
<reference evidence="8" key="1">
    <citation type="submission" date="2023-03" db="EMBL/GenBank/DDBJ databases">
        <title>Massive genome expansion in bonnet fungi (Mycena s.s.) driven by repeated elements and novel gene families across ecological guilds.</title>
        <authorList>
            <consortium name="Lawrence Berkeley National Laboratory"/>
            <person name="Harder C.B."/>
            <person name="Miyauchi S."/>
            <person name="Viragh M."/>
            <person name="Kuo A."/>
            <person name="Thoen E."/>
            <person name="Andreopoulos B."/>
            <person name="Lu D."/>
            <person name="Skrede I."/>
            <person name="Drula E."/>
            <person name="Henrissat B."/>
            <person name="Morin E."/>
            <person name="Kohler A."/>
            <person name="Barry K."/>
            <person name="LaButti K."/>
            <person name="Morin E."/>
            <person name="Salamov A."/>
            <person name="Lipzen A."/>
            <person name="Mereny Z."/>
            <person name="Hegedus B."/>
            <person name="Baldrian P."/>
            <person name="Stursova M."/>
            <person name="Weitz H."/>
            <person name="Taylor A."/>
            <person name="Grigoriev I.V."/>
            <person name="Nagy L.G."/>
            <person name="Martin F."/>
            <person name="Kauserud H."/>
        </authorList>
    </citation>
    <scope>NUCLEOTIDE SEQUENCE</scope>
    <source>
        <strain evidence="8">CBHHK002</strain>
    </source>
</reference>
<organism evidence="8 9">
    <name type="scientific">Mycena albidolilacea</name>
    <dbReference type="NCBI Taxonomy" id="1033008"/>
    <lineage>
        <taxon>Eukaryota</taxon>
        <taxon>Fungi</taxon>
        <taxon>Dikarya</taxon>
        <taxon>Basidiomycota</taxon>
        <taxon>Agaricomycotina</taxon>
        <taxon>Agaricomycetes</taxon>
        <taxon>Agaricomycetidae</taxon>
        <taxon>Agaricales</taxon>
        <taxon>Marasmiineae</taxon>
        <taxon>Mycenaceae</taxon>
        <taxon>Mycena</taxon>
    </lineage>
</organism>
<keyword evidence="2" id="KW-0521">NADP</keyword>
<dbReference type="PROSITE" id="PS00798">
    <property type="entry name" value="ALDOKETO_REDUCTASE_1"/>
    <property type="match status" value="1"/>
</dbReference>
<protein>
    <submittedName>
        <fullName evidence="8">Aldo/keto reductase</fullName>
    </submittedName>
</protein>
<name>A0AAD7AJY0_9AGAR</name>
<feature type="site" description="Lowers pKa of active site Tyr" evidence="6">
    <location>
        <position position="75"/>
    </location>
</feature>
<dbReference type="AlphaFoldDB" id="A0AAD7AJY0"/>
<evidence type="ECO:0000256" key="5">
    <source>
        <dbReference type="PIRSR" id="PIRSR000097-2"/>
    </source>
</evidence>
<gene>
    <name evidence="8" type="ORF">DFH08DRAFT_842766</name>
</gene>
<comment type="similarity">
    <text evidence="1">Belongs to the aldo/keto reductase family.</text>
</comment>